<keyword evidence="8" id="KW-1185">Reference proteome</keyword>
<dbReference type="Gene3D" id="1.10.2020.10">
    <property type="entry name" value="uronate isomerase, domain 2, chain A"/>
    <property type="match status" value="1"/>
</dbReference>
<evidence type="ECO:0000313" key="8">
    <source>
        <dbReference type="Proteomes" id="UP000435649"/>
    </source>
</evidence>
<evidence type="ECO:0000313" key="7">
    <source>
        <dbReference type="EMBL" id="MST97262.1"/>
    </source>
</evidence>
<evidence type="ECO:0000256" key="3">
    <source>
        <dbReference type="ARBA" id="ARBA00008397"/>
    </source>
</evidence>
<dbReference type="SUPFAM" id="SSF51556">
    <property type="entry name" value="Metallo-dependent hydrolases"/>
    <property type="match status" value="1"/>
</dbReference>
<dbReference type="AlphaFoldDB" id="A0A844G2W7"/>
<dbReference type="PANTHER" id="PTHR30068:SF4">
    <property type="entry name" value="URONATE ISOMERASE"/>
    <property type="match status" value="1"/>
</dbReference>
<dbReference type="EMBL" id="VUNS01000008">
    <property type="protein sequence ID" value="MST97262.1"/>
    <property type="molecule type" value="Genomic_DNA"/>
</dbReference>
<evidence type="ECO:0000256" key="6">
    <source>
        <dbReference type="ARBA" id="ARBA00023235"/>
    </source>
</evidence>
<comment type="caution">
    <text evidence="7">The sequence shown here is derived from an EMBL/GenBank/DDBJ whole genome shotgun (WGS) entry which is preliminary data.</text>
</comment>
<dbReference type="InterPro" id="IPR003766">
    <property type="entry name" value="Uronate_isomerase"/>
</dbReference>
<accession>A0A844G2W7</accession>
<comment type="similarity">
    <text evidence="3">Belongs to the metallo-dependent hydrolases superfamily. Uronate isomerase family.</text>
</comment>
<name>A0A844G2W7_9BACT</name>
<proteinExistence type="inferred from homology"/>
<dbReference type="RefSeq" id="WP_106054149.1">
    <property type="nucleotide sequence ID" value="NZ_CALXOB010000051.1"/>
</dbReference>
<dbReference type="GO" id="GO:0042840">
    <property type="term" value="P:D-glucuronate catabolic process"/>
    <property type="evidence" value="ECO:0007669"/>
    <property type="project" value="TreeGrafter"/>
</dbReference>
<evidence type="ECO:0000256" key="2">
    <source>
        <dbReference type="ARBA" id="ARBA00004892"/>
    </source>
</evidence>
<dbReference type="UniPathway" id="UPA00246"/>
<dbReference type="InterPro" id="IPR032466">
    <property type="entry name" value="Metal_Hydrolase"/>
</dbReference>
<evidence type="ECO:0000256" key="4">
    <source>
        <dbReference type="ARBA" id="ARBA00012546"/>
    </source>
</evidence>
<gene>
    <name evidence="7" type="primary">uxaC</name>
    <name evidence="7" type="ORF">FYJ85_09435</name>
</gene>
<dbReference type="PANTHER" id="PTHR30068">
    <property type="entry name" value="URONATE ISOMERASE"/>
    <property type="match status" value="1"/>
</dbReference>
<dbReference type="Proteomes" id="UP000435649">
    <property type="component" value="Unassembled WGS sequence"/>
</dbReference>
<evidence type="ECO:0000256" key="1">
    <source>
        <dbReference type="ARBA" id="ARBA00001165"/>
    </source>
</evidence>
<dbReference type="NCBIfam" id="NF002794">
    <property type="entry name" value="PRK02925.1"/>
    <property type="match status" value="1"/>
</dbReference>
<organism evidence="7 8">
    <name type="scientific">Victivallis lenta</name>
    <dbReference type="NCBI Taxonomy" id="2606640"/>
    <lineage>
        <taxon>Bacteria</taxon>
        <taxon>Pseudomonadati</taxon>
        <taxon>Lentisphaerota</taxon>
        <taxon>Lentisphaeria</taxon>
        <taxon>Victivallales</taxon>
        <taxon>Victivallaceae</taxon>
        <taxon>Victivallis</taxon>
    </lineage>
</organism>
<dbReference type="Pfam" id="PF02614">
    <property type="entry name" value="UxaC"/>
    <property type="match status" value="1"/>
</dbReference>
<dbReference type="Gene3D" id="3.20.20.140">
    <property type="entry name" value="Metal-dependent hydrolases"/>
    <property type="match status" value="1"/>
</dbReference>
<reference evidence="7 8" key="1">
    <citation type="submission" date="2019-08" db="EMBL/GenBank/DDBJ databases">
        <title>In-depth cultivation of the pig gut microbiome towards novel bacterial diversity and tailored functional studies.</title>
        <authorList>
            <person name="Wylensek D."/>
            <person name="Hitch T.C.A."/>
            <person name="Clavel T."/>
        </authorList>
    </citation>
    <scope>NUCLEOTIDE SEQUENCE [LARGE SCALE GENOMIC DNA]</scope>
    <source>
        <strain evidence="7 8">BBE-744-WT-12</strain>
    </source>
</reference>
<sequence length="456" mass="51293">MAFLDADYLISNETGKRIFASIKDLPVVDPHNHANLKEIAENDNYRDAWQLFAATDHYVWEMLRKRGVPEDLITGCAEPKAKFLAMAAVFPELAGNPVYEWVHLDLKNYFGIAEQLSEATGEKIWNEVNAKLATDAFRPQALLTGPLNVEVMSSTDDLIDTLEYHKQVNEAVGRVLVRPTWRPDKAMKIFAPGWRDYIRQVEARFGMKVESFDDMLAAMKLSHAHFAANGCRASDHGLEYPVYADCTFGNVDETFRKALAGKELTQAEIDCYMGTFMAEAAALNAETGWVTQLHIGAVRDVRYSLYEKLGPDVGGDVSSHFIDYTPSLVRFLNRFDGRLKVVLYCMDAIHQMTLATLTRAFGATVSLGAAWWLNDTPIGMRRQLEYVGSIDVLANYAGMVSDSRKLLSYGSRFEMFRRVLADVLGGMVERGQMPEEIAMSLAERISYSGVKRFWNL</sequence>
<comment type="pathway">
    <text evidence="2">Carbohydrate metabolism; pentose and glucuronate interconversion.</text>
</comment>
<protein>
    <recommendedName>
        <fullName evidence="5">Uronate isomerase</fullName>
        <ecNumber evidence="4">5.3.1.12</ecNumber>
    </recommendedName>
</protein>
<comment type="catalytic activity">
    <reaction evidence="1">
        <text>D-glucuronate = D-fructuronate</text>
        <dbReference type="Rhea" id="RHEA:13049"/>
        <dbReference type="ChEBI" id="CHEBI:58720"/>
        <dbReference type="ChEBI" id="CHEBI:59863"/>
        <dbReference type="EC" id="5.3.1.12"/>
    </reaction>
</comment>
<evidence type="ECO:0000256" key="5">
    <source>
        <dbReference type="ARBA" id="ARBA00020555"/>
    </source>
</evidence>
<keyword evidence="6 7" id="KW-0413">Isomerase</keyword>
<dbReference type="EC" id="5.3.1.12" evidence="4"/>
<dbReference type="GO" id="GO:0019698">
    <property type="term" value="P:D-galacturonate catabolic process"/>
    <property type="evidence" value="ECO:0007669"/>
    <property type="project" value="TreeGrafter"/>
</dbReference>
<dbReference type="GO" id="GO:0008880">
    <property type="term" value="F:glucuronate isomerase activity"/>
    <property type="evidence" value="ECO:0007669"/>
    <property type="project" value="UniProtKB-EC"/>
</dbReference>